<dbReference type="PANTHER" id="PTHR42828">
    <property type="entry name" value="DHBP SYNTHASE RIBB-LIKE ALPHA/BETA DOMAIN-CONTAINING PROTEIN"/>
    <property type="match status" value="1"/>
</dbReference>
<feature type="domain" description="YrdC-like" evidence="1">
    <location>
        <begin position="14"/>
        <end position="200"/>
    </location>
</feature>
<organism evidence="2 3">
    <name type="scientific">Candidatus Methylocalor cossyra</name>
    <dbReference type="NCBI Taxonomy" id="3108543"/>
    <lineage>
        <taxon>Bacteria</taxon>
        <taxon>Pseudomonadati</taxon>
        <taxon>Pseudomonadota</taxon>
        <taxon>Gammaproteobacteria</taxon>
        <taxon>Methylococcales</taxon>
        <taxon>Methylococcaceae</taxon>
        <taxon>Candidatus Methylocalor</taxon>
    </lineage>
</organism>
<dbReference type="EMBL" id="OZ026884">
    <property type="protein sequence ID" value="CAL1241416.1"/>
    <property type="molecule type" value="Genomic_DNA"/>
</dbReference>
<name>A0ABM9NLA6_9GAMM</name>
<evidence type="ECO:0000313" key="3">
    <source>
        <dbReference type="Proteomes" id="UP001497493"/>
    </source>
</evidence>
<dbReference type="InterPro" id="IPR017945">
    <property type="entry name" value="DHBP_synth_RibB-like_a/b_dom"/>
</dbReference>
<gene>
    <name evidence="2" type="primary">yciO</name>
    <name evidence="2" type="ORF">MECH1_V1_2640</name>
</gene>
<dbReference type="SUPFAM" id="SSF55821">
    <property type="entry name" value="YrdC/RibB"/>
    <property type="match status" value="1"/>
</dbReference>
<dbReference type="PANTHER" id="PTHR42828:SF3">
    <property type="entry name" value="THREONYLCARBAMOYL-AMP SYNTHASE"/>
    <property type="match status" value="1"/>
</dbReference>
<dbReference type="InterPro" id="IPR052532">
    <property type="entry name" value="SUA5_domain"/>
</dbReference>
<sequence>MAQYFHIHPHDPQPRLIRRSVEILREGGLIVYPTDSAYAFGCRMENKDALERIRRLRQLQEDHHFTLVCADLSQISTFAKINNEAFRLIKSLTPGPYTFILPATRETPRRLQHPKRKTIGIRLPDNPITLALVAELNAPLFSSTLILPGEEDALTDPEDIRRRLEKAVDLIIDGGAVAYAPTTVIGCTEDKPEILRPGKGIAALTG</sequence>
<evidence type="ECO:0000259" key="1">
    <source>
        <dbReference type="PROSITE" id="PS51163"/>
    </source>
</evidence>
<dbReference type="Gene3D" id="3.90.870.10">
    <property type="entry name" value="DHBP synthase"/>
    <property type="match status" value="1"/>
</dbReference>
<dbReference type="Pfam" id="PF01300">
    <property type="entry name" value="Sua5_yciO_yrdC"/>
    <property type="match status" value="1"/>
</dbReference>
<reference evidence="2 3" key="1">
    <citation type="submission" date="2024-04" db="EMBL/GenBank/DDBJ databases">
        <authorList>
            <person name="Cremers G."/>
        </authorList>
    </citation>
    <scope>NUCLEOTIDE SEQUENCE [LARGE SCALE GENOMIC DNA]</scope>
    <source>
        <strain evidence="2">MeCH1-AG</strain>
    </source>
</reference>
<accession>A0ABM9NLA6</accession>
<dbReference type="Proteomes" id="UP001497493">
    <property type="component" value="Chromosome"/>
</dbReference>
<keyword evidence="3" id="KW-1185">Reference proteome</keyword>
<dbReference type="NCBIfam" id="TIGR00057">
    <property type="entry name" value="L-threonylcarbamoyladenylate synthase"/>
    <property type="match status" value="1"/>
</dbReference>
<protein>
    <submittedName>
        <fullName evidence="2">RNA-binding protein YciO</fullName>
    </submittedName>
</protein>
<dbReference type="InterPro" id="IPR006070">
    <property type="entry name" value="Sua5-like_dom"/>
</dbReference>
<evidence type="ECO:0000313" key="2">
    <source>
        <dbReference type="EMBL" id="CAL1241416.1"/>
    </source>
</evidence>
<proteinExistence type="predicted"/>
<dbReference type="RefSeq" id="WP_348757936.1">
    <property type="nucleotide sequence ID" value="NZ_OZ026884.1"/>
</dbReference>
<dbReference type="PROSITE" id="PS51163">
    <property type="entry name" value="YRDC"/>
    <property type="match status" value="1"/>
</dbReference>